<sequence>MKRTFRRVISKVLITTMLATVATGITTYPINESAYAALSSATLINADFEEGNPSGWTTTGTVAAQNSDKHGGTYSVKLSAANSTISQTLTDIPQGSYTLSAWVKGGTSSNTAFMTATQTGGPDGKSTVDAFINNTSWTQIAIRNVLVYNGQVNVSIGSGNGTNLAVDDVQLTLDSDDSNPTVNWNFETNGGSLTGWNVDKGSVSTTTDSDTGTTAAVLSADSQLSQVINVKPNTSYIATVRAKVDKQDTWKTTYQSNHLGKTGELVDVVSYGDRINLGVKNLSGTVLRQAPAGIAGYALLTIAFKTGPSDNQVTLYANTINDVNYQNSVKVYGEVANHENGNKQDQWTSNGTDKAYVDNFDVFEIDNSIVKGADVSFLPLIEDVGGKYFANGVQQDCLAILSNHGVNAITGMIMVHSGNQIYDQSSPKQPMYSTYFTDANGNFPPYTMQAGYYDKIHSYQLAQRAKDLNMDYFPNFMFSDGWMSAGTAPTPLEWMYKDASGNLVDQTLDEMTTTMYNYVYDFIKGLMDQGTPPMGLKMGNEEDGGIVWNTGKSYKGAGFKALINAAYDAAHAAAPGIKGFIHSNNGYDIANSNTIFGYLSSTNVKFDGQAYSLYGGRPTGSIIGMLLNNTSLYPDKDYLNPETGYAFTRYNPDWLDESGSIGQTAYWANTPNGQYNYLLDYMQAYLDVPNPHATMRGFFYWESDWITVEGAASATGGGNSIDRRIMFNNGDPSIKEMGSTANGKMGDMMDSMYAHLIRGDVKNKAASVQTGLGTYGTYTVTKTSPTGITLSNSTLSMVEGSTKKLLPTIAPVNSVTDWTINWTSNNSSVATVDKSGNVTAVSPGTAIITATTEDGDLTAQSTVTVTAAVTVGAGNMVMKVNGNTVSGSFSAMVNDKVKIAVTLPAGTTNKTVKFTSSNPQVASFLGETWQSSYPGTLYQQTDVTTGVQLNVKKDGTTTITATSADGTALQTFTLTANKTAVANITLNATTATMSLGDTKQLVATVTPANATFNTVKWSSSDPTVASVDSTGLVKTLKEGTAIITATSDDNAALKAIFTATVVPVMVTGLDLSKSSLSLMVNSLKQVNAIITPSNANDKTVEWSTTDPTVATVDSNGNVTGIKVGTTTLVATAHDTRNGTYSKSIPVTVQSTAIAASGVSMNTEYYYFTSDYFSETNKSLTAPTYQLAANVTPTDATNTDVTWMSSNPSIATVNQYGVVTALKSGSAVITATTKDGGYTASSTVFVPIYSESFENRSTTTTDNWSVVAGMSSSTGATGTFVSAVTNVSAGNVFQVAGAAAGASTQKVFTSPVVNNKVTLSFDWNVGSPSAANGAGQLSIDDSAGNRYLTLQYKSATEMTYAVGGVVENVVIASPAAANVGSGFNTNNTVYKLMATINLASRTIDFTIINKSNSAIKATKTNIPFEPNTAYQNNVAKIQFAGAVTGWTTWIDNFNVYGESPVASSISIDKTSIAPLAGTTTQLTAVVVPNVKGVSQSVTWTSSDPSVATVSSNGLVTAVGAGVTTITAASIANPAIKAASTVNIHTGVIPIEGLGINKGSTDVSGTTLTVPTGESIQLKPAINPGSADMRSITWSSSDPAVAAVDSDGLVTVLSAGTADITLSIDNYSTALSTEHVTIEGTGPAVANTLNLKNAINSAMASKTQPDDYYLSASLTVYKAALATAQSDYAAAQANKWDPSHQYQLDKDTSDLITVTAGLIKNPNIPMTSLSMTASTMYLVAGTASQIAVTYSPSYATNSNLVWTSSNPSVAIVDGNGVVVAIAKGIATITAKTADGSLQAVNTVTVSDNLSVGKPSTASASRAGFPASAANDSSSLTFWNVGAHTLNSSLKVDLGAVAKINSSFISSWNTIAYKIEVSNDDVTYTMAFDHTASLTSGNSSTDTMPANVYGRYVKVTITNTQASTSWVQLYDFHVYGAFVATATAISLDKSFATIEKDSTLQLTPAITPLNATASVSWTSDKASVATVNSSGLVTAVGVGTATITATTSNGLTATSTITVADTTAPAEVTGTKVTTSDQAITITWEDPADIDFDHVVISGSEFTSKNVAKGIKQVKITGLTNDQAYTITLKTVDATGNVSTGVSVNGTPAHDGTPTAEVTTAAAAGGDQKLTITWTDPTDIDFDHVVISGTGVTTQNVEAGVETATITGLMNGTAYTVLIQTVDADGNKSMGVTVSGTPYDNKAPGEVTASAVTAAYGKLSITWVDPTDDDFKEVKVSGAGVTTQTVAKGVQSVTLTGLTNATAYTIKIQTVDMNGNVSTGTTVGGIPNMNISIGNQISGGVGYKRTISVDGGDLTGKYLVVQYTEGSGARAKVSIAVVDASDSTDISYQTDGTQIKVWLVSGIPNLTAADMGVTVFASAVTGVVLDRYPYGLHKALTFSYDDGMVQDRRMVALFNKYNMKATFHLNSGFLDTASTYVTSSEVSTLYAGHELAAHTVNHINLVTLSTADAVKSIKDDQTAISALSGYPIYGLALPNGGTNSSVKSAIASSTTIRYARTASSSLNFDLPDDFLQWTDTVRDIDTSNLNKLGDDFLNLGSNGKMNLYSVWGHSWELDNPATYKISWTIMEDFLSKMSNKPDIWYATNIQITDYVNAVRALKVTKSTVFNPSPTLSVWATINGAVKEIKPLQTIDY</sequence>
<dbReference type="SUPFAM" id="SSF88713">
    <property type="entry name" value="Glycoside hydrolase/deacetylase"/>
    <property type="match status" value="1"/>
</dbReference>
<dbReference type="SUPFAM" id="SSF49265">
    <property type="entry name" value="Fibronectin type III"/>
    <property type="match status" value="2"/>
</dbReference>
<dbReference type="InterPro" id="IPR008964">
    <property type="entry name" value="Invasin/intimin_cell_adhesion"/>
</dbReference>
<dbReference type="SMART" id="SM00060">
    <property type="entry name" value="FN3"/>
    <property type="match status" value="4"/>
</dbReference>
<protein>
    <recommendedName>
        <fullName evidence="3 6">Arabinogalactan endo-beta-1,4-galactanase</fullName>
        <ecNumber evidence="3 6">3.2.1.89</ecNumber>
    </recommendedName>
</protein>
<dbReference type="InterPro" id="IPR011330">
    <property type="entry name" value="Glyco_hydro/deAcase_b/a-brl"/>
</dbReference>
<dbReference type="Gene3D" id="2.60.40.10">
    <property type="entry name" value="Immunoglobulins"/>
    <property type="match status" value="3"/>
</dbReference>
<keyword evidence="5 6" id="KW-0326">Glycosidase</keyword>
<dbReference type="Proteomes" id="UP001589747">
    <property type="component" value="Unassembled WGS sequence"/>
</dbReference>
<evidence type="ECO:0000313" key="10">
    <source>
        <dbReference type="Proteomes" id="UP001589747"/>
    </source>
</evidence>
<evidence type="ECO:0000256" key="3">
    <source>
        <dbReference type="ARBA" id="ARBA00012556"/>
    </source>
</evidence>
<comment type="catalytic activity">
    <reaction evidence="1 6">
        <text>The enzyme specifically hydrolyzes (1-&gt;4)-beta-D-galactosidic linkages in type I arabinogalactans.</text>
        <dbReference type="EC" id="3.2.1.89"/>
    </reaction>
</comment>
<proteinExistence type="inferred from homology"/>
<gene>
    <name evidence="9" type="ORF">ACFFSY_18920</name>
</gene>
<dbReference type="PROSITE" id="PS51677">
    <property type="entry name" value="NODB"/>
    <property type="match status" value="1"/>
</dbReference>
<evidence type="ECO:0000256" key="1">
    <source>
        <dbReference type="ARBA" id="ARBA00001695"/>
    </source>
</evidence>
<dbReference type="EMBL" id="JBHMDO010000032">
    <property type="protein sequence ID" value="MFB9328003.1"/>
    <property type="molecule type" value="Genomic_DNA"/>
</dbReference>
<dbReference type="Gene3D" id="3.20.20.370">
    <property type="entry name" value="Glycoside hydrolase/deacetylase"/>
    <property type="match status" value="1"/>
</dbReference>
<dbReference type="PROSITE" id="PS50022">
    <property type="entry name" value="FA58C_3"/>
    <property type="match status" value="1"/>
</dbReference>
<evidence type="ECO:0000256" key="5">
    <source>
        <dbReference type="ARBA" id="ARBA00023295"/>
    </source>
</evidence>
<dbReference type="Gene3D" id="2.60.40.1080">
    <property type="match status" value="9"/>
</dbReference>
<keyword evidence="4 6" id="KW-0378">Hydrolase</keyword>
<dbReference type="SUPFAM" id="SSF51445">
    <property type="entry name" value="(Trans)glycosidases"/>
    <property type="match status" value="1"/>
</dbReference>
<accession>A0ABV5KUC4</accession>
<feature type="domain" description="F5/8 type C" evidence="7">
    <location>
        <begin position="1790"/>
        <end position="1934"/>
    </location>
</feature>
<evidence type="ECO:0000256" key="4">
    <source>
        <dbReference type="ARBA" id="ARBA00022801"/>
    </source>
</evidence>
<evidence type="ECO:0000313" key="9">
    <source>
        <dbReference type="EMBL" id="MFB9328003.1"/>
    </source>
</evidence>
<dbReference type="InterPro" id="IPR017853">
    <property type="entry name" value="GH"/>
</dbReference>
<evidence type="ECO:0000256" key="2">
    <source>
        <dbReference type="ARBA" id="ARBA00010687"/>
    </source>
</evidence>
<comment type="caution">
    <text evidence="9">The sequence shown here is derived from an EMBL/GenBank/DDBJ whole genome shotgun (WGS) entry which is preliminary data.</text>
</comment>
<dbReference type="Pfam" id="PF02368">
    <property type="entry name" value="Big_2"/>
    <property type="match status" value="8"/>
</dbReference>
<dbReference type="InterPro" id="IPR002509">
    <property type="entry name" value="NODB_dom"/>
</dbReference>
<reference evidence="9 10" key="1">
    <citation type="submission" date="2024-09" db="EMBL/GenBank/DDBJ databases">
        <authorList>
            <person name="Sun Q."/>
            <person name="Mori K."/>
        </authorList>
    </citation>
    <scope>NUCLEOTIDE SEQUENCE [LARGE SCALE GENOMIC DNA]</scope>
    <source>
        <strain evidence="9 10">TISTR 2452</strain>
    </source>
</reference>
<dbReference type="SUPFAM" id="SSF49373">
    <property type="entry name" value="Invasin/intimin cell-adhesion fragments"/>
    <property type="match status" value="8"/>
</dbReference>
<dbReference type="InterPro" id="IPR003961">
    <property type="entry name" value="FN3_dom"/>
</dbReference>
<dbReference type="EC" id="3.2.1.89" evidence="3 6"/>
<dbReference type="Pfam" id="PF00754">
    <property type="entry name" value="F5_F8_type_C"/>
    <property type="match status" value="1"/>
</dbReference>
<evidence type="ECO:0000259" key="8">
    <source>
        <dbReference type="PROSITE" id="PS51677"/>
    </source>
</evidence>
<name>A0ABV5KUC4_9BACL</name>
<dbReference type="SMART" id="SM00635">
    <property type="entry name" value="BID_2"/>
    <property type="match status" value="9"/>
</dbReference>
<keyword evidence="10" id="KW-1185">Reference proteome</keyword>
<comment type="similarity">
    <text evidence="2 6">Belongs to the glycosyl hydrolase 53 family.</text>
</comment>
<dbReference type="InterPro" id="IPR011683">
    <property type="entry name" value="Glyco_hydro_53"/>
</dbReference>
<dbReference type="SUPFAM" id="SSF49785">
    <property type="entry name" value="Galactose-binding domain-like"/>
    <property type="match status" value="2"/>
</dbReference>
<dbReference type="Pfam" id="PF01522">
    <property type="entry name" value="Polysacc_deac_1"/>
    <property type="match status" value="1"/>
</dbReference>
<dbReference type="InterPro" id="IPR036116">
    <property type="entry name" value="FN3_sf"/>
</dbReference>
<dbReference type="Gene3D" id="3.20.20.80">
    <property type="entry name" value="Glycosidases"/>
    <property type="match status" value="1"/>
</dbReference>
<feature type="domain" description="NodB homology" evidence="8">
    <location>
        <begin position="2391"/>
        <end position="2649"/>
    </location>
</feature>
<dbReference type="PANTHER" id="PTHR34983:SF1">
    <property type="entry name" value="ARABINOGALACTAN ENDO-BETA-1,4-GALACTANASE A"/>
    <property type="match status" value="1"/>
</dbReference>
<evidence type="ECO:0000259" key="7">
    <source>
        <dbReference type="PROSITE" id="PS50022"/>
    </source>
</evidence>
<dbReference type="Pfam" id="PF07745">
    <property type="entry name" value="Glyco_hydro_53"/>
    <property type="match status" value="1"/>
</dbReference>
<dbReference type="InterPro" id="IPR013783">
    <property type="entry name" value="Ig-like_fold"/>
</dbReference>
<dbReference type="PANTHER" id="PTHR34983">
    <property type="entry name" value="ARABINOGALACTAN ENDO-BETA-1,4-GALACTANASE A"/>
    <property type="match status" value="1"/>
</dbReference>
<dbReference type="InterPro" id="IPR000421">
    <property type="entry name" value="FA58C"/>
</dbReference>
<dbReference type="Gene3D" id="2.60.120.260">
    <property type="entry name" value="Galactose-binding domain-like"/>
    <property type="match status" value="3"/>
</dbReference>
<evidence type="ECO:0000256" key="6">
    <source>
        <dbReference type="RuleBase" id="RU361192"/>
    </source>
</evidence>
<dbReference type="InterPro" id="IPR003343">
    <property type="entry name" value="Big_2"/>
</dbReference>
<organism evidence="9 10">
    <name type="scientific">Paenibacillus aurantiacus</name>
    <dbReference type="NCBI Taxonomy" id="1936118"/>
    <lineage>
        <taxon>Bacteria</taxon>
        <taxon>Bacillati</taxon>
        <taxon>Bacillota</taxon>
        <taxon>Bacilli</taxon>
        <taxon>Bacillales</taxon>
        <taxon>Paenibacillaceae</taxon>
        <taxon>Paenibacillus</taxon>
    </lineage>
</organism>
<dbReference type="CDD" id="cd10967">
    <property type="entry name" value="CE4_GLA_like_6s"/>
    <property type="match status" value="1"/>
</dbReference>
<dbReference type="RefSeq" id="WP_377496892.1">
    <property type="nucleotide sequence ID" value="NZ_JBHMDO010000032.1"/>
</dbReference>
<dbReference type="InterPro" id="IPR008979">
    <property type="entry name" value="Galactose-bd-like_sf"/>
</dbReference>